<feature type="region of interest" description="Disordered" evidence="1">
    <location>
        <begin position="1"/>
        <end position="24"/>
    </location>
</feature>
<evidence type="ECO:0000256" key="1">
    <source>
        <dbReference type="SAM" id="MobiDB-lite"/>
    </source>
</evidence>
<dbReference type="Proteomes" id="UP000261660">
    <property type="component" value="Unplaced"/>
</dbReference>
<proteinExistence type="predicted"/>
<evidence type="ECO:0000313" key="3">
    <source>
        <dbReference type="Proteomes" id="UP000261660"/>
    </source>
</evidence>
<feature type="compositionally biased region" description="Basic residues" evidence="1">
    <location>
        <begin position="1"/>
        <end position="14"/>
    </location>
</feature>
<sequence>MPKQRKSKVKKNRRRPQDVNSGAAAVVDGNQGTSFPCRDTLLCFIRRYCEDSNIKAKTHRAMLSATHPSDIIQACCHTPYCLYLYMGVELGEGHTTSVVLIGYFDQNLEVTMTETVTGKETGNTDARLLLDSLEKSGLPIYYLTMFYCNTPNPKLSQVFVSKLQTINSKFLSLCGLSGMVERACEAALLASFSPAVDLVKVIHHHHSTCPSNQTLKLIFAGAYNPSLNTSEQFMFIINSVKRMVEKWRALVDYFKSAGQSEDARRIRNQLMDHKVKLHFLFISSALQPLRALHNMRQQDKEDVATQLQFAAMIVSTYTSSLLEPSARQDFLRGRDLQLLNDEKKQLPPSKLDVGPQAREFLWATAVVDLGEQERKEFLRNAATFYKVTLESLVESLPKQLGDMALRNISIMLKHPDDPKVRRCFSVILQCSRM</sequence>
<dbReference type="GeneTree" id="ENSGT00940000166923"/>
<dbReference type="InParanoid" id="A0A3Q3F252"/>
<name>A0A3Q3F252_9LABR</name>
<reference evidence="2" key="1">
    <citation type="submission" date="2025-08" db="UniProtKB">
        <authorList>
            <consortium name="Ensembl"/>
        </authorList>
    </citation>
    <scope>IDENTIFICATION</scope>
</reference>
<evidence type="ECO:0000313" key="2">
    <source>
        <dbReference type="Ensembl" id="ENSLBEP00000013683.1"/>
    </source>
</evidence>
<protein>
    <submittedName>
        <fullName evidence="2">Uncharacterized protein</fullName>
    </submittedName>
</protein>
<keyword evidence="3" id="KW-1185">Reference proteome</keyword>
<accession>A0A3Q3F252</accession>
<reference evidence="2" key="2">
    <citation type="submission" date="2025-09" db="UniProtKB">
        <authorList>
            <consortium name="Ensembl"/>
        </authorList>
    </citation>
    <scope>IDENTIFICATION</scope>
</reference>
<dbReference type="Ensembl" id="ENSLBET00000014438.1">
    <property type="protein sequence ID" value="ENSLBEP00000013683.1"/>
    <property type="gene ID" value="ENSLBEG00000010583.1"/>
</dbReference>
<dbReference type="AlphaFoldDB" id="A0A3Q3F252"/>
<organism evidence="2 3">
    <name type="scientific">Labrus bergylta</name>
    <name type="common">ballan wrasse</name>
    <dbReference type="NCBI Taxonomy" id="56723"/>
    <lineage>
        <taxon>Eukaryota</taxon>
        <taxon>Metazoa</taxon>
        <taxon>Chordata</taxon>
        <taxon>Craniata</taxon>
        <taxon>Vertebrata</taxon>
        <taxon>Euteleostomi</taxon>
        <taxon>Actinopterygii</taxon>
        <taxon>Neopterygii</taxon>
        <taxon>Teleostei</taxon>
        <taxon>Neoteleostei</taxon>
        <taxon>Acanthomorphata</taxon>
        <taxon>Eupercaria</taxon>
        <taxon>Labriformes</taxon>
        <taxon>Labridae</taxon>
        <taxon>Labrus</taxon>
    </lineage>
</organism>